<keyword evidence="4" id="KW-1185">Reference proteome</keyword>
<evidence type="ECO:0000259" key="2">
    <source>
        <dbReference type="Pfam" id="PF13592"/>
    </source>
</evidence>
<dbReference type="InterPro" id="IPR009057">
    <property type="entry name" value="Homeodomain-like_sf"/>
</dbReference>
<evidence type="ECO:0000313" key="4">
    <source>
        <dbReference type="Proteomes" id="UP000503447"/>
    </source>
</evidence>
<dbReference type="Pfam" id="PF13592">
    <property type="entry name" value="HTH_33"/>
    <property type="match status" value="1"/>
</dbReference>
<proteinExistence type="predicted"/>
<evidence type="ECO:0000256" key="1">
    <source>
        <dbReference type="SAM" id="MobiDB-lite"/>
    </source>
</evidence>
<dbReference type="Proteomes" id="UP000503447">
    <property type="component" value="Chromosome"/>
</dbReference>
<dbReference type="EMBL" id="CP053452">
    <property type="protein sequence ID" value="QJW98448.1"/>
    <property type="molecule type" value="Genomic_DNA"/>
</dbReference>
<dbReference type="SUPFAM" id="SSF46689">
    <property type="entry name" value="Homeodomain-like"/>
    <property type="match status" value="1"/>
</dbReference>
<feature type="domain" description="Winged helix-turn helix" evidence="2">
    <location>
        <begin position="56"/>
        <end position="108"/>
    </location>
</feature>
<feature type="region of interest" description="Disordered" evidence="1">
    <location>
        <begin position="9"/>
        <end position="35"/>
    </location>
</feature>
<reference evidence="4" key="1">
    <citation type="submission" date="2020-05" db="EMBL/GenBank/DDBJ databases">
        <title>Frigoriglobus tundricola gen. nov., sp. nov., a psychrotolerant cellulolytic planctomycete of the family Gemmataceae with two divergent copies of 16S rRNA gene.</title>
        <authorList>
            <person name="Kulichevskaya I.S."/>
            <person name="Ivanova A.A."/>
            <person name="Naumoff D.G."/>
            <person name="Beletsky A.V."/>
            <person name="Rijpstra W.I.C."/>
            <person name="Sinninghe Damste J.S."/>
            <person name="Mardanov A.V."/>
            <person name="Ravin N.V."/>
            <person name="Dedysh S.N."/>
        </authorList>
    </citation>
    <scope>NUCLEOTIDE SEQUENCE [LARGE SCALE GENOMIC DNA]</scope>
    <source>
        <strain evidence="4">PL17</strain>
    </source>
</reference>
<evidence type="ECO:0000313" key="3">
    <source>
        <dbReference type="EMBL" id="QJW98448.1"/>
    </source>
</evidence>
<organism evidence="3 4">
    <name type="scientific">Frigoriglobus tundricola</name>
    <dbReference type="NCBI Taxonomy" id="2774151"/>
    <lineage>
        <taxon>Bacteria</taxon>
        <taxon>Pseudomonadati</taxon>
        <taxon>Planctomycetota</taxon>
        <taxon>Planctomycetia</taxon>
        <taxon>Gemmatales</taxon>
        <taxon>Gemmataceae</taxon>
        <taxon>Frigoriglobus</taxon>
    </lineage>
</organism>
<gene>
    <name evidence="3" type="ORF">FTUN_6038</name>
</gene>
<protein>
    <recommendedName>
        <fullName evidence="2">Winged helix-turn helix domain-containing protein</fullName>
    </recommendedName>
</protein>
<sequence length="114" mass="13359">MYAWAARWRNAQRPKDQRLRDAERSGRPPDQRDQITQKLTALMSTTPTAHGYRHPNWTTPLLVAHLAREHQLEVSARTVRRALHGLGYRWKRPRFVLSRRDPNLRQAKGSSRGD</sequence>
<name>A0A6M5YWZ7_9BACT</name>
<accession>A0A6M5YWZ7</accession>
<dbReference type="KEGG" id="ftj:FTUN_6038"/>
<dbReference type="InterPro" id="IPR025959">
    <property type="entry name" value="Winged_HTH_dom"/>
</dbReference>
<dbReference type="AlphaFoldDB" id="A0A6M5YWZ7"/>
<feature type="compositionally biased region" description="Basic and acidic residues" evidence="1">
    <location>
        <begin position="13"/>
        <end position="35"/>
    </location>
</feature>